<organism evidence="3">
    <name type="scientific">Laccaria bicolor (strain S238N-H82 / ATCC MYA-4686)</name>
    <name type="common">Bicoloured deceiver</name>
    <name type="synonym">Laccaria laccata var. bicolor</name>
    <dbReference type="NCBI Taxonomy" id="486041"/>
    <lineage>
        <taxon>Eukaryota</taxon>
        <taxon>Fungi</taxon>
        <taxon>Dikarya</taxon>
        <taxon>Basidiomycota</taxon>
        <taxon>Agaricomycotina</taxon>
        <taxon>Agaricomycetes</taxon>
        <taxon>Agaricomycetidae</taxon>
        <taxon>Agaricales</taxon>
        <taxon>Agaricineae</taxon>
        <taxon>Hydnangiaceae</taxon>
        <taxon>Laccaria</taxon>
    </lineage>
</organism>
<evidence type="ECO:0000313" key="2">
    <source>
        <dbReference type="EMBL" id="EDR05226.1"/>
    </source>
</evidence>
<sequence length="322" mass="37488">MKYDEGTIASLNKYYYYGILDKDDNTNYKTVVFWRWRKREPRDNYLKRQFKVSLPGKEYAGTIQELYKFNYGPRPGVTYNLETGLITGRKKPMLNTASLLQRLNMHVTNTNRSLQDRLSDSTPSTMSVDERSDSSDKDFNRFPEVPDNLYHPHTVNSPAAWIRCNDELLIEEITPLHRSQSPVHLSDPYFAPHEKPEVMFQCLLKDESVKITEARMRYWANCWDTTRTAKTLLTTAIEHGLRFYLALPPDRIRQFRPLIVDSLDKSSALFSYGVSFQEQPLSPMDNTITFCSSYLAKMNDLLRRPRARAFIAEGGQISWIAR</sequence>
<dbReference type="InParanoid" id="B0DJK8"/>
<accession>B0DJK8</accession>
<reference evidence="2 3" key="1">
    <citation type="journal article" date="2008" name="Nature">
        <title>The genome of Laccaria bicolor provides insights into mycorrhizal symbiosis.</title>
        <authorList>
            <person name="Martin F."/>
            <person name="Aerts A."/>
            <person name="Ahren D."/>
            <person name="Brun A."/>
            <person name="Danchin E.G.J."/>
            <person name="Duchaussoy F."/>
            <person name="Gibon J."/>
            <person name="Kohler A."/>
            <person name="Lindquist E."/>
            <person name="Pereda V."/>
            <person name="Salamov A."/>
            <person name="Shapiro H.J."/>
            <person name="Wuyts J."/>
            <person name="Blaudez D."/>
            <person name="Buee M."/>
            <person name="Brokstein P."/>
            <person name="Canbaeck B."/>
            <person name="Cohen D."/>
            <person name="Courty P.E."/>
            <person name="Coutinho P.M."/>
            <person name="Delaruelle C."/>
            <person name="Detter J.C."/>
            <person name="Deveau A."/>
            <person name="DiFazio S."/>
            <person name="Duplessis S."/>
            <person name="Fraissinet-Tachet L."/>
            <person name="Lucic E."/>
            <person name="Frey-Klett P."/>
            <person name="Fourrey C."/>
            <person name="Feussner I."/>
            <person name="Gay G."/>
            <person name="Grimwood J."/>
            <person name="Hoegger P.J."/>
            <person name="Jain P."/>
            <person name="Kilaru S."/>
            <person name="Labbe J."/>
            <person name="Lin Y.C."/>
            <person name="Legue V."/>
            <person name="Le Tacon F."/>
            <person name="Marmeisse R."/>
            <person name="Melayah D."/>
            <person name="Montanini B."/>
            <person name="Muratet M."/>
            <person name="Nehls U."/>
            <person name="Niculita-Hirzel H."/>
            <person name="Oudot-Le Secq M.P."/>
            <person name="Peter M."/>
            <person name="Quesneville H."/>
            <person name="Rajashekar B."/>
            <person name="Reich M."/>
            <person name="Rouhier N."/>
            <person name="Schmutz J."/>
            <person name="Yin T."/>
            <person name="Chalot M."/>
            <person name="Henrissat B."/>
            <person name="Kuees U."/>
            <person name="Lucas S."/>
            <person name="Van de Peer Y."/>
            <person name="Podila G.K."/>
            <person name="Polle A."/>
            <person name="Pukkila P.J."/>
            <person name="Richardson P.M."/>
            <person name="Rouze P."/>
            <person name="Sanders I.R."/>
            <person name="Stajich J.E."/>
            <person name="Tunlid A."/>
            <person name="Tuskan G."/>
            <person name="Grigoriev I.V."/>
        </authorList>
    </citation>
    <scope>NUCLEOTIDE SEQUENCE [LARGE SCALE GENOMIC DNA]</scope>
    <source>
        <strain evidence="3">S238N-H82 / ATCC MYA-4686</strain>
    </source>
</reference>
<dbReference type="Proteomes" id="UP000001194">
    <property type="component" value="Unassembled WGS sequence"/>
</dbReference>
<feature type="region of interest" description="Disordered" evidence="1">
    <location>
        <begin position="110"/>
        <end position="138"/>
    </location>
</feature>
<proteinExistence type="predicted"/>
<keyword evidence="3" id="KW-1185">Reference proteome</keyword>
<gene>
    <name evidence="2" type="ORF">LACBIDRAFT_329903</name>
</gene>
<dbReference type="RefSeq" id="XP_001884191.1">
    <property type="nucleotide sequence ID" value="XM_001884156.1"/>
</dbReference>
<dbReference type="HOGENOM" id="CLU_863481_0_0_1"/>
<dbReference type="KEGG" id="lbc:LACBIDRAFT_329903"/>
<name>B0DJK8_LACBS</name>
<feature type="compositionally biased region" description="Basic and acidic residues" evidence="1">
    <location>
        <begin position="128"/>
        <end position="138"/>
    </location>
</feature>
<dbReference type="AlphaFoldDB" id="B0DJK8"/>
<evidence type="ECO:0000256" key="1">
    <source>
        <dbReference type="SAM" id="MobiDB-lite"/>
    </source>
</evidence>
<protein>
    <submittedName>
        <fullName evidence="2">Predicted protein</fullName>
    </submittedName>
</protein>
<dbReference type="GeneID" id="6079779"/>
<dbReference type="EMBL" id="DS547114">
    <property type="protein sequence ID" value="EDR05226.1"/>
    <property type="molecule type" value="Genomic_DNA"/>
</dbReference>
<evidence type="ECO:0000313" key="3">
    <source>
        <dbReference type="Proteomes" id="UP000001194"/>
    </source>
</evidence>